<protein>
    <recommendedName>
        <fullName evidence="7">Zn(2)-C6 fungal-type domain-containing protein</fullName>
    </recommendedName>
</protein>
<evidence type="ECO:0000256" key="4">
    <source>
        <dbReference type="ARBA" id="ARBA00023125"/>
    </source>
</evidence>
<dbReference type="GO" id="GO:0003677">
    <property type="term" value="F:DNA binding"/>
    <property type="evidence" value="ECO:0007669"/>
    <property type="project" value="UniProtKB-KW"/>
</dbReference>
<dbReference type="Proteomes" id="UP000799441">
    <property type="component" value="Unassembled WGS sequence"/>
</dbReference>
<evidence type="ECO:0000256" key="2">
    <source>
        <dbReference type="ARBA" id="ARBA00022723"/>
    </source>
</evidence>
<dbReference type="PANTHER" id="PTHR46910:SF37">
    <property type="entry name" value="ZN(II)2CYS6 TRANSCRIPTION FACTOR (EUROFUNG)"/>
    <property type="match status" value="1"/>
</dbReference>
<dbReference type="CDD" id="cd00067">
    <property type="entry name" value="GAL4"/>
    <property type="match status" value="1"/>
</dbReference>
<dbReference type="GO" id="GO:0000981">
    <property type="term" value="F:DNA-binding transcription factor activity, RNA polymerase II-specific"/>
    <property type="evidence" value="ECO:0007669"/>
    <property type="project" value="InterPro"/>
</dbReference>
<evidence type="ECO:0000256" key="5">
    <source>
        <dbReference type="ARBA" id="ARBA00023163"/>
    </source>
</evidence>
<evidence type="ECO:0000259" key="7">
    <source>
        <dbReference type="PROSITE" id="PS50048"/>
    </source>
</evidence>
<dbReference type="InterPro" id="IPR007219">
    <property type="entry name" value="XnlR_reg_dom"/>
</dbReference>
<dbReference type="OrthoDB" id="2123952at2759"/>
<dbReference type="GO" id="GO:0006351">
    <property type="term" value="P:DNA-templated transcription"/>
    <property type="evidence" value="ECO:0007669"/>
    <property type="project" value="InterPro"/>
</dbReference>
<dbReference type="EMBL" id="MU003921">
    <property type="protein sequence ID" value="KAF2715925.1"/>
    <property type="molecule type" value="Genomic_DNA"/>
</dbReference>
<evidence type="ECO:0000256" key="3">
    <source>
        <dbReference type="ARBA" id="ARBA00023015"/>
    </source>
</evidence>
<dbReference type="Pfam" id="PF00172">
    <property type="entry name" value="Zn_clus"/>
    <property type="match status" value="1"/>
</dbReference>
<reference evidence="8" key="1">
    <citation type="journal article" date="2020" name="Stud. Mycol.">
        <title>101 Dothideomycetes genomes: a test case for predicting lifestyles and emergence of pathogens.</title>
        <authorList>
            <person name="Haridas S."/>
            <person name="Albert R."/>
            <person name="Binder M."/>
            <person name="Bloem J."/>
            <person name="Labutti K."/>
            <person name="Salamov A."/>
            <person name="Andreopoulos B."/>
            <person name="Baker S."/>
            <person name="Barry K."/>
            <person name="Bills G."/>
            <person name="Bluhm B."/>
            <person name="Cannon C."/>
            <person name="Castanera R."/>
            <person name="Culley D."/>
            <person name="Daum C."/>
            <person name="Ezra D."/>
            <person name="Gonzalez J."/>
            <person name="Henrissat B."/>
            <person name="Kuo A."/>
            <person name="Liang C."/>
            <person name="Lipzen A."/>
            <person name="Lutzoni F."/>
            <person name="Magnuson J."/>
            <person name="Mondo S."/>
            <person name="Nolan M."/>
            <person name="Ohm R."/>
            <person name="Pangilinan J."/>
            <person name="Park H.-J."/>
            <person name="Ramirez L."/>
            <person name="Alfaro M."/>
            <person name="Sun H."/>
            <person name="Tritt A."/>
            <person name="Yoshinaga Y."/>
            <person name="Zwiers L.-H."/>
            <person name="Turgeon B."/>
            <person name="Goodwin S."/>
            <person name="Spatafora J."/>
            <person name="Crous P."/>
            <person name="Grigoriev I."/>
        </authorList>
    </citation>
    <scope>NUCLEOTIDE SEQUENCE</scope>
    <source>
        <strain evidence="8">CBS 116435</strain>
    </source>
</reference>
<keyword evidence="4" id="KW-0238">DNA-binding</keyword>
<dbReference type="SMART" id="SM00066">
    <property type="entry name" value="GAL4"/>
    <property type="match status" value="1"/>
</dbReference>
<evidence type="ECO:0000313" key="9">
    <source>
        <dbReference type="Proteomes" id="UP000799441"/>
    </source>
</evidence>
<dbReference type="PROSITE" id="PS50048">
    <property type="entry name" value="ZN2_CY6_FUNGAL_2"/>
    <property type="match status" value="1"/>
</dbReference>
<dbReference type="GO" id="GO:0008270">
    <property type="term" value="F:zinc ion binding"/>
    <property type="evidence" value="ECO:0007669"/>
    <property type="project" value="InterPro"/>
</dbReference>
<dbReference type="SMART" id="SM00906">
    <property type="entry name" value="Fungal_trans"/>
    <property type="match status" value="1"/>
</dbReference>
<name>A0A9P4PY21_9PEZI</name>
<accession>A0A9P4PY21</accession>
<keyword evidence="2" id="KW-0479">Metal-binding</keyword>
<evidence type="ECO:0000313" key="8">
    <source>
        <dbReference type="EMBL" id="KAF2715925.1"/>
    </source>
</evidence>
<dbReference type="Gene3D" id="4.10.240.10">
    <property type="entry name" value="Zn(2)-C6 fungal-type DNA-binding domain"/>
    <property type="match status" value="1"/>
</dbReference>
<keyword evidence="9" id="KW-1185">Reference proteome</keyword>
<evidence type="ECO:0000256" key="6">
    <source>
        <dbReference type="ARBA" id="ARBA00023242"/>
    </source>
</evidence>
<keyword evidence="5" id="KW-0804">Transcription</keyword>
<dbReference type="InterPro" id="IPR050987">
    <property type="entry name" value="AtrR-like"/>
</dbReference>
<comment type="caution">
    <text evidence="8">The sequence shown here is derived from an EMBL/GenBank/DDBJ whole genome shotgun (WGS) entry which is preliminary data.</text>
</comment>
<organism evidence="8 9">
    <name type="scientific">Polychaeton citri CBS 116435</name>
    <dbReference type="NCBI Taxonomy" id="1314669"/>
    <lineage>
        <taxon>Eukaryota</taxon>
        <taxon>Fungi</taxon>
        <taxon>Dikarya</taxon>
        <taxon>Ascomycota</taxon>
        <taxon>Pezizomycotina</taxon>
        <taxon>Dothideomycetes</taxon>
        <taxon>Dothideomycetidae</taxon>
        <taxon>Capnodiales</taxon>
        <taxon>Capnodiaceae</taxon>
        <taxon>Polychaeton</taxon>
    </lineage>
</organism>
<gene>
    <name evidence="8" type="ORF">K431DRAFT_316901</name>
</gene>
<dbReference type="Pfam" id="PF04082">
    <property type="entry name" value="Fungal_trans"/>
    <property type="match status" value="1"/>
</dbReference>
<dbReference type="PANTHER" id="PTHR46910">
    <property type="entry name" value="TRANSCRIPTION FACTOR PDR1"/>
    <property type="match status" value="1"/>
</dbReference>
<dbReference type="SUPFAM" id="SSF57701">
    <property type="entry name" value="Zn2/Cys6 DNA-binding domain"/>
    <property type="match status" value="1"/>
</dbReference>
<dbReference type="GO" id="GO:0005634">
    <property type="term" value="C:nucleus"/>
    <property type="evidence" value="ECO:0007669"/>
    <property type="project" value="UniProtKB-SubCell"/>
</dbReference>
<keyword evidence="3" id="KW-0805">Transcription regulation</keyword>
<dbReference type="CDD" id="cd12148">
    <property type="entry name" value="fungal_TF_MHR"/>
    <property type="match status" value="1"/>
</dbReference>
<feature type="domain" description="Zn(2)-C6 fungal-type" evidence="7">
    <location>
        <begin position="10"/>
        <end position="40"/>
    </location>
</feature>
<evidence type="ECO:0000256" key="1">
    <source>
        <dbReference type="ARBA" id="ARBA00004123"/>
    </source>
</evidence>
<sequence>MDGSRSFRKSCDFCYLRKIKCDGQKPRCSHCIIYSVDCTYAAPSRRYKPKKRKDSTKVVDGNANLQNRVRRLEAQPGEVAERSRGTGGQVEVQSQVGEQWLTHIIAKPSGTATEGSTAGDNDSFDGMKNLPPLQYAMPIIQIFLEKFNAVLPLFHAETLFRLTHRTYKTEPRHRDPVEWAAINVVLALTLRQGLIGSSGTDQSTDYLHRAQSVLPEVVLGETKLLNVQVLVGMVMLLQASQDLQPSLVLVATTMRLAHKLGLHSRASSAHLDLVLARERACVFWMAYILDKDISIRANQPSIQLDDDIDLDLSHSSFEGYNTSSETGADNVPTGVGIITTVDGLARMNYFVTRIQLAVIEGGVYDYLYSTRAQNRTPEERSHALESVARALDRWRASVPPEFSGAEATKRVPPEMHRFLCVLHATSLSCKTLINQAHAWSTQWMSNLSKYDGGDPVRVLPSEWESSVHEARDVMVLSRAPGVVDRWNFWILCCSYITAMVLLTASSMHRLRLDNFSLDEQLVSEGLQVLDGIAQETQSDELRSFHETCAALHRKVQQKRSEAISMANTQDLFYHFLSN</sequence>
<dbReference type="AlphaFoldDB" id="A0A9P4PY21"/>
<dbReference type="InterPro" id="IPR001138">
    <property type="entry name" value="Zn2Cys6_DnaBD"/>
</dbReference>
<comment type="subcellular location">
    <subcellularLocation>
        <location evidence="1">Nucleus</location>
    </subcellularLocation>
</comment>
<keyword evidence="6" id="KW-0539">Nucleus</keyword>
<dbReference type="InterPro" id="IPR036864">
    <property type="entry name" value="Zn2-C6_fun-type_DNA-bd_sf"/>
</dbReference>
<proteinExistence type="predicted"/>